<feature type="transmembrane region" description="Helical" evidence="7">
    <location>
        <begin position="253"/>
        <end position="274"/>
    </location>
</feature>
<evidence type="ECO:0000256" key="3">
    <source>
        <dbReference type="ARBA" id="ARBA00022475"/>
    </source>
</evidence>
<gene>
    <name evidence="8" type="ORF">ACFQMJ_33695</name>
</gene>
<dbReference type="PANTHER" id="PTHR30250:SF10">
    <property type="entry name" value="LIPOPOLYSACCHARIDE BIOSYNTHESIS PROTEIN WZXC"/>
    <property type="match status" value="1"/>
</dbReference>
<comment type="caution">
    <text evidence="8">The sequence shown here is derived from an EMBL/GenBank/DDBJ whole genome shotgun (WGS) entry which is preliminary data.</text>
</comment>
<keyword evidence="3" id="KW-1003">Cell membrane</keyword>
<accession>A0ABW2FPW6</accession>
<evidence type="ECO:0000256" key="5">
    <source>
        <dbReference type="ARBA" id="ARBA00022989"/>
    </source>
</evidence>
<evidence type="ECO:0000313" key="9">
    <source>
        <dbReference type="Proteomes" id="UP001596378"/>
    </source>
</evidence>
<feature type="transmembrane region" description="Helical" evidence="7">
    <location>
        <begin position="46"/>
        <end position="70"/>
    </location>
</feature>
<evidence type="ECO:0000256" key="1">
    <source>
        <dbReference type="ARBA" id="ARBA00004651"/>
    </source>
</evidence>
<keyword evidence="5 7" id="KW-1133">Transmembrane helix</keyword>
<dbReference type="InterPro" id="IPR050833">
    <property type="entry name" value="Poly_Biosynth_Transport"/>
</dbReference>
<feature type="transmembrane region" description="Helical" evidence="7">
    <location>
        <begin position="362"/>
        <end position="381"/>
    </location>
</feature>
<feature type="transmembrane region" description="Helical" evidence="7">
    <location>
        <begin position="157"/>
        <end position="175"/>
    </location>
</feature>
<dbReference type="EMBL" id="JBHTAI010000036">
    <property type="protein sequence ID" value="MFC7153507.1"/>
    <property type="molecule type" value="Genomic_DNA"/>
</dbReference>
<dbReference type="RefSeq" id="WP_378052067.1">
    <property type="nucleotide sequence ID" value="NZ_JBHMDN010000042.1"/>
</dbReference>
<protein>
    <submittedName>
        <fullName evidence="8">Oligosaccharide flippase family protein</fullName>
    </submittedName>
</protein>
<feature type="transmembrane region" description="Helical" evidence="7">
    <location>
        <begin position="21"/>
        <end position="40"/>
    </location>
</feature>
<evidence type="ECO:0000256" key="2">
    <source>
        <dbReference type="ARBA" id="ARBA00007430"/>
    </source>
</evidence>
<dbReference type="Pfam" id="PF13440">
    <property type="entry name" value="Polysacc_synt_3"/>
    <property type="match status" value="1"/>
</dbReference>
<proteinExistence type="inferred from homology"/>
<evidence type="ECO:0000313" key="8">
    <source>
        <dbReference type="EMBL" id="MFC7153507.1"/>
    </source>
</evidence>
<comment type="subcellular location">
    <subcellularLocation>
        <location evidence="1">Cell membrane</location>
        <topology evidence="1">Multi-pass membrane protein</topology>
    </subcellularLocation>
</comment>
<evidence type="ECO:0000256" key="4">
    <source>
        <dbReference type="ARBA" id="ARBA00022692"/>
    </source>
</evidence>
<dbReference type="Proteomes" id="UP001596378">
    <property type="component" value="Unassembled WGS sequence"/>
</dbReference>
<keyword evidence="4 7" id="KW-0812">Transmembrane</keyword>
<organism evidence="8 9">
    <name type="scientific">Cohnella cellulosilytica</name>
    <dbReference type="NCBI Taxonomy" id="986710"/>
    <lineage>
        <taxon>Bacteria</taxon>
        <taxon>Bacillati</taxon>
        <taxon>Bacillota</taxon>
        <taxon>Bacilli</taxon>
        <taxon>Bacillales</taxon>
        <taxon>Paenibacillaceae</taxon>
        <taxon>Cohnella</taxon>
    </lineage>
</organism>
<keyword evidence="6 7" id="KW-0472">Membrane</keyword>
<keyword evidence="9" id="KW-1185">Reference proteome</keyword>
<feature type="transmembrane region" description="Helical" evidence="7">
    <location>
        <begin position="323"/>
        <end position="341"/>
    </location>
</feature>
<feature type="transmembrane region" description="Helical" evidence="7">
    <location>
        <begin position="414"/>
        <end position="447"/>
    </location>
</feature>
<feature type="transmembrane region" description="Helical" evidence="7">
    <location>
        <begin position="117"/>
        <end position="136"/>
    </location>
</feature>
<name>A0ABW2FPW6_9BACL</name>
<feature type="transmembrane region" description="Helical" evidence="7">
    <location>
        <begin position="82"/>
        <end position="105"/>
    </location>
</feature>
<sequence length="471" mass="52451">MADTNLRSSIVRGTSYLAARSAIGFAVGLGGMLLLTRLIGAENYGLYVTISTVISYMSDIALMGVSNYIIRKEEVVGRSLYDLAFTFALLASLAAIGVGIGFSSFLSGWLHSPEIRLPFLITLIALPISALLLPSQTMLEKELNYKQIAFLEMHTQFVYYGVALALAYAGFGIWAPVVGNIVQGAAAVVIGCRYARYVPSLYWSWKPLKEMLQYGIANSFSKRVWGLRALISPLIVGRFAGPEGVAVVSIALRLIQALSVVNGTIMRVSFSVLAKLQQDKRRMELALNEAMTMQIFSIAPFLIGFAVLGHWVVPLLFDDAWDAILVIYPYLAFKYMIYGIFNLQMNVLYVYGKNWEVTRFNLLHVGILALLTFLLVPRFGLNGYAWAEVAAIATYYAIHRDVSVSLNVDYREPFFYTLLCIPAMFAPLLPFPWALLLLLPLLLFLVMSKPRSQIIGYSRQLLRKEKPLEAV</sequence>
<feature type="transmembrane region" description="Helical" evidence="7">
    <location>
        <begin position="295"/>
        <end position="317"/>
    </location>
</feature>
<evidence type="ECO:0000256" key="6">
    <source>
        <dbReference type="ARBA" id="ARBA00023136"/>
    </source>
</evidence>
<comment type="similarity">
    <text evidence="2">Belongs to the polysaccharide synthase family.</text>
</comment>
<dbReference type="PANTHER" id="PTHR30250">
    <property type="entry name" value="PST FAMILY PREDICTED COLANIC ACID TRANSPORTER"/>
    <property type="match status" value="1"/>
</dbReference>
<evidence type="ECO:0000256" key="7">
    <source>
        <dbReference type="SAM" id="Phobius"/>
    </source>
</evidence>
<reference evidence="9" key="1">
    <citation type="journal article" date="2019" name="Int. J. Syst. Evol. Microbiol.">
        <title>The Global Catalogue of Microorganisms (GCM) 10K type strain sequencing project: providing services to taxonomists for standard genome sequencing and annotation.</title>
        <authorList>
            <consortium name="The Broad Institute Genomics Platform"/>
            <consortium name="The Broad Institute Genome Sequencing Center for Infectious Disease"/>
            <person name="Wu L."/>
            <person name="Ma J."/>
        </authorList>
    </citation>
    <scope>NUCLEOTIDE SEQUENCE [LARGE SCALE GENOMIC DNA]</scope>
    <source>
        <strain evidence="9">KCTC 12907</strain>
    </source>
</reference>